<name>A0A845V4U4_9GAMM</name>
<organism evidence="2 3">
    <name type="scientific">Wenzhouxiangella limi</name>
    <dbReference type="NCBI Taxonomy" id="2707351"/>
    <lineage>
        <taxon>Bacteria</taxon>
        <taxon>Pseudomonadati</taxon>
        <taxon>Pseudomonadota</taxon>
        <taxon>Gammaproteobacteria</taxon>
        <taxon>Chromatiales</taxon>
        <taxon>Wenzhouxiangellaceae</taxon>
        <taxon>Wenzhouxiangella</taxon>
    </lineage>
</organism>
<evidence type="ECO:0000313" key="3">
    <source>
        <dbReference type="Proteomes" id="UP000484885"/>
    </source>
</evidence>
<evidence type="ECO:0000259" key="1">
    <source>
        <dbReference type="Pfam" id="PF13020"/>
    </source>
</evidence>
<comment type="caution">
    <text evidence="2">The sequence shown here is derived from an EMBL/GenBank/DDBJ whole genome shotgun (WGS) entry which is preliminary data.</text>
</comment>
<dbReference type="RefSeq" id="WP_164211575.1">
    <property type="nucleotide sequence ID" value="NZ_JAAGSC010000041.1"/>
</dbReference>
<dbReference type="EMBL" id="JAAGSC010000041">
    <property type="protein sequence ID" value="NDY96206.1"/>
    <property type="molecule type" value="Genomic_DNA"/>
</dbReference>
<reference evidence="2 3" key="1">
    <citation type="submission" date="2020-02" db="EMBL/GenBank/DDBJ databases">
        <authorList>
            <person name="Zhang X.-Y."/>
        </authorList>
    </citation>
    <scope>NUCLEOTIDE SEQUENCE [LARGE SCALE GENOMIC DNA]</scope>
    <source>
        <strain evidence="2 3">C33</strain>
    </source>
</reference>
<keyword evidence="3" id="KW-1185">Reference proteome</keyword>
<dbReference type="InterPro" id="IPR024975">
    <property type="entry name" value="NOV_C"/>
</dbReference>
<gene>
    <name evidence="2" type="ORF">G3I74_10730</name>
</gene>
<dbReference type="Pfam" id="PF13020">
    <property type="entry name" value="NOV_C"/>
    <property type="match status" value="1"/>
</dbReference>
<protein>
    <submittedName>
        <fullName evidence="2">DUF3883 domain-containing protein</fullName>
    </submittedName>
</protein>
<proteinExistence type="predicted"/>
<sequence>MKNRSYLSKLFRIGNILLALALAVRGIPRTWQPGVPAVTIQSGWAIYADEIRRLDALDPKLRIFQSGVLAAALVTTALDPRVFAFWELVNQERWTRHRDGRIDPPGWLLQQILRHSGNRDLALRPEYQHYLFQVSLAAAMAWLSALDAGQPLWLTGEPARVKIDELLEQVRTRKGLRRAPDGFRPPKDLLGRLPALTPTVIEHPMDLDLAMDMARAVRDLEPFGFEVGALDDARDVLDAMEIPSELGAPAVLTAALVSLARDPDRVGMWSDIFAGCWSHDPHEGSDTAGLITRAIQVANRREGGLPGQAQLFARAMMAIKTHDRLKRPGIVPRHKNIPKAQGDWVKPIIVAWSKITMTDIPVIHSCQVQPVIKGTADSLARQRCQNRKARRSRDETGARGERSFAQYHACRGLPRRGCLIDRTRDQCGWDYELDTEGEPLWVFEVKVVTGGIDCIIGERQWELAEELGTNYWLVLVEERPDADDEIRFIRNPYQWLQPERETRLVPHTTLKVKGRDLKKVATDDVESLLQQSEALSVDDFEASDD</sequence>
<evidence type="ECO:0000313" key="2">
    <source>
        <dbReference type="EMBL" id="NDY96206.1"/>
    </source>
</evidence>
<accession>A0A845V4U4</accession>
<feature type="domain" description="Protein NO VEIN C-terminal" evidence="1">
    <location>
        <begin position="419"/>
        <end position="482"/>
    </location>
</feature>
<dbReference type="Proteomes" id="UP000484885">
    <property type="component" value="Unassembled WGS sequence"/>
</dbReference>
<dbReference type="AlphaFoldDB" id="A0A845V4U4"/>